<dbReference type="PROSITE" id="PS51123">
    <property type="entry name" value="OMPA_2"/>
    <property type="match status" value="1"/>
</dbReference>
<dbReference type="CDD" id="cd07185">
    <property type="entry name" value="OmpA_C-like"/>
    <property type="match status" value="1"/>
</dbReference>
<reference evidence="10 11" key="1">
    <citation type="submission" date="2020-08" db="EMBL/GenBank/DDBJ databases">
        <title>Bridging the membrane lipid divide: bacteria of the FCB group superphylum have the potential to synthesize archaeal ether lipids.</title>
        <authorList>
            <person name="Villanueva L."/>
            <person name="Von Meijenfeldt F.A.B."/>
            <person name="Westbye A.B."/>
            <person name="Yadav S."/>
            <person name="Hopmans E.C."/>
            <person name="Dutilh B.E."/>
            <person name="Sinninghe Damste J.S."/>
        </authorList>
    </citation>
    <scope>NUCLEOTIDE SEQUENCE [LARGE SCALE GENOMIC DNA]</scope>
    <source>
        <strain evidence="10">NIOZ-UU17</strain>
    </source>
</reference>
<dbReference type="InterPro" id="IPR025713">
    <property type="entry name" value="MotB-like_N_dom"/>
</dbReference>
<evidence type="ECO:0000256" key="3">
    <source>
        <dbReference type="ARBA" id="ARBA00022475"/>
    </source>
</evidence>
<accession>A0A8J6NUL2</accession>
<name>A0A8J6NUL2_9BACT</name>
<dbReference type="InterPro" id="IPR036737">
    <property type="entry name" value="OmpA-like_sf"/>
</dbReference>
<evidence type="ECO:0000313" key="11">
    <source>
        <dbReference type="Proteomes" id="UP000605201"/>
    </source>
</evidence>
<dbReference type="GO" id="GO:0005886">
    <property type="term" value="C:plasma membrane"/>
    <property type="evidence" value="ECO:0007669"/>
    <property type="project" value="UniProtKB-SubCell"/>
</dbReference>
<dbReference type="Pfam" id="PF00691">
    <property type="entry name" value="OmpA"/>
    <property type="match status" value="1"/>
</dbReference>
<evidence type="ECO:0000256" key="2">
    <source>
        <dbReference type="ARBA" id="ARBA00008914"/>
    </source>
</evidence>
<evidence type="ECO:0000313" key="10">
    <source>
        <dbReference type="EMBL" id="MBC8432703.1"/>
    </source>
</evidence>
<keyword evidence="4 8" id="KW-0812">Transmembrane</keyword>
<dbReference type="Pfam" id="PF13677">
    <property type="entry name" value="MotB_plug"/>
    <property type="match status" value="1"/>
</dbReference>
<keyword evidence="5 8" id="KW-1133">Transmembrane helix</keyword>
<dbReference type="SUPFAM" id="SSF103088">
    <property type="entry name" value="OmpA-like"/>
    <property type="match status" value="1"/>
</dbReference>
<feature type="transmembrane region" description="Helical" evidence="8">
    <location>
        <begin position="20"/>
        <end position="41"/>
    </location>
</feature>
<evidence type="ECO:0000256" key="4">
    <source>
        <dbReference type="ARBA" id="ARBA00022692"/>
    </source>
</evidence>
<evidence type="ECO:0000256" key="7">
    <source>
        <dbReference type="PROSITE-ProRule" id="PRU00473"/>
    </source>
</evidence>
<dbReference type="InterPro" id="IPR050330">
    <property type="entry name" value="Bact_OuterMem_StrucFunc"/>
</dbReference>
<dbReference type="AlphaFoldDB" id="A0A8J6NUL2"/>
<keyword evidence="6 7" id="KW-0472">Membrane</keyword>
<evidence type="ECO:0000256" key="5">
    <source>
        <dbReference type="ARBA" id="ARBA00022989"/>
    </source>
</evidence>
<dbReference type="PANTHER" id="PTHR30329">
    <property type="entry name" value="STATOR ELEMENT OF FLAGELLAR MOTOR COMPLEX"/>
    <property type="match status" value="1"/>
</dbReference>
<dbReference type="EMBL" id="JACNIG010000244">
    <property type="protein sequence ID" value="MBC8432703.1"/>
    <property type="molecule type" value="Genomic_DNA"/>
</dbReference>
<sequence>MKLSRPDILDLIEDEDEVTWIVTYADLMTLLLVFFILMYAISSLNLIKFKRVISSIQVNLGEKNPGIGLLEIVKVPERLDQKVSLADLSGLKSRENEMLGDIDDLIQEKKLGQHIIAQISDGKIHIQIRGKVLFDSGAAQLNEDAKPILDKITGIIQDYEEFNVNIKGHTDDTPISTAQFASNWELSAIRATTVLKYLIDGEVSPMRLTATGYGDLLPLVANDSAENRAINRRVEFVLERETK</sequence>
<dbReference type="InterPro" id="IPR006665">
    <property type="entry name" value="OmpA-like"/>
</dbReference>
<protein>
    <submittedName>
        <fullName evidence="10">OmpA family protein</fullName>
    </submittedName>
</protein>
<dbReference type="PANTHER" id="PTHR30329:SF21">
    <property type="entry name" value="LIPOPROTEIN YIAD-RELATED"/>
    <property type="match status" value="1"/>
</dbReference>
<keyword evidence="3" id="KW-1003">Cell membrane</keyword>
<organism evidence="10 11">
    <name type="scientific">Candidatus Desulfatibia vada</name>
    <dbReference type="NCBI Taxonomy" id="2841696"/>
    <lineage>
        <taxon>Bacteria</taxon>
        <taxon>Pseudomonadati</taxon>
        <taxon>Thermodesulfobacteriota</taxon>
        <taxon>Desulfobacteria</taxon>
        <taxon>Desulfobacterales</taxon>
        <taxon>Desulfobacterales incertae sedis</taxon>
        <taxon>Candidatus Desulfatibia</taxon>
    </lineage>
</organism>
<feature type="domain" description="OmpA-like" evidence="9">
    <location>
        <begin position="121"/>
        <end position="242"/>
    </location>
</feature>
<dbReference type="Proteomes" id="UP000605201">
    <property type="component" value="Unassembled WGS sequence"/>
</dbReference>
<evidence type="ECO:0000256" key="8">
    <source>
        <dbReference type="SAM" id="Phobius"/>
    </source>
</evidence>
<evidence type="ECO:0000256" key="6">
    <source>
        <dbReference type="ARBA" id="ARBA00023136"/>
    </source>
</evidence>
<comment type="caution">
    <text evidence="10">The sequence shown here is derived from an EMBL/GenBank/DDBJ whole genome shotgun (WGS) entry which is preliminary data.</text>
</comment>
<comment type="similarity">
    <text evidence="2">Belongs to the MotB family.</text>
</comment>
<comment type="subcellular location">
    <subcellularLocation>
        <location evidence="1">Cell membrane</location>
        <topology evidence="1">Single-pass membrane protein</topology>
    </subcellularLocation>
</comment>
<proteinExistence type="inferred from homology"/>
<evidence type="ECO:0000256" key="1">
    <source>
        <dbReference type="ARBA" id="ARBA00004162"/>
    </source>
</evidence>
<evidence type="ECO:0000259" key="9">
    <source>
        <dbReference type="PROSITE" id="PS51123"/>
    </source>
</evidence>
<gene>
    <name evidence="10" type="ORF">H8D96_12395</name>
</gene>
<dbReference type="Gene3D" id="3.30.1330.60">
    <property type="entry name" value="OmpA-like domain"/>
    <property type="match status" value="1"/>
</dbReference>